<dbReference type="Pfam" id="PF12906">
    <property type="entry name" value="RINGv"/>
    <property type="match status" value="1"/>
</dbReference>
<evidence type="ECO:0000256" key="10">
    <source>
        <dbReference type="SAM" id="Phobius"/>
    </source>
</evidence>
<evidence type="ECO:0000259" key="11">
    <source>
        <dbReference type="PROSITE" id="PS50089"/>
    </source>
</evidence>
<keyword evidence="7 10" id="KW-0472">Membrane</keyword>
<evidence type="ECO:0000313" key="13">
    <source>
        <dbReference type="Proteomes" id="UP001369815"/>
    </source>
</evidence>
<dbReference type="SUPFAM" id="SSF57850">
    <property type="entry name" value="RING/U-box"/>
    <property type="match status" value="1"/>
</dbReference>
<evidence type="ECO:0000313" key="12">
    <source>
        <dbReference type="EMBL" id="KAK6958350.1"/>
    </source>
</evidence>
<keyword evidence="6 10" id="KW-1133">Transmembrane helix</keyword>
<dbReference type="AlphaFoldDB" id="A0AAX6N0B1"/>
<evidence type="ECO:0000256" key="2">
    <source>
        <dbReference type="ARBA" id="ARBA00022692"/>
    </source>
</evidence>
<feature type="transmembrane region" description="Helical" evidence="10">
    <location>
        <begin position="323"/>
        <end position="345"/>
    </location>
</feature>
<dbReference type="GO" id="GO:0008270">
    <property type="term" value="F:zinc ion binding"/>
    <property type="evidence" value="ECO:0007669"/>
    <property type="project" value="UniProtKB-KW"/>
</dbReference>
<proteinExistence type="predicted"/>
<feature type="transmembrane region" description="Helical" evidence="10">
    <location>
        <begin position="207"/>
        <end position="225"/>
    </location>
</feature>
<keyword evidence="2 10" id="KW-0812">Transmembrane</keyword>
<name>A0AAX6N0B1_9PEZI</name>
<dbReference type="EMBL" id="JBANMG010000001">
    <property type="protein sequence ID" value="KAK6958350.1"/>
    <property type="molecule type" value="Genomic_DNA"/>
</dbReference>
<dbReference type="Gene3D" id="3.30.40.10">
    <property type="entry name" value="Zinc/RING finger domain, C3HC4 (zinc finger)"/>
    <property type="match status" value="1"/>
</dbReference>
<gene>
    <name evidence="12" type="ORF">Daesc_001149</name>
</gene>
<evidence type="ECO:0000256" key="6">
    <source>
        <dbReference type="ARBA" id="ARBA00022989"/>
    </source>
</evidence>
<reference evidence="12 13" key="1">
    <citation type="journal article" date="2024" name="Front Chem Biol">
        <title>Unveiling the potential of Daldinia eschscholtzii MFLUCC 19-0629 through bioactivity and bioinformatics studies for enhanced sustainable agriculture production.</title>
        <authorList>
            <person name="Brooks S."/>
            <person name="Weaver J.A."/>
            <person name="Klomchit A."/>
            <person name="Alharthi S.A."/>
            <person name="Onlamun T."/>
            <person name="Nurani R."/>
            <person name="Vong T.K."/>
            <person name="Alberti F."/>
            <person name="Greco C."/>
        </authorList>
    </citation>
    <scope>NUCLEOTIDE SEQUENCE [LARGE SCALE GENOMIC DNA]</scope>
    <source>
        <strain evidence="12">MFLUCC 19-0629</strain>
    </source>
</reference>
<keyword evidence="4 8" id="KW-0863">Zinc-finger</keyword>
<comment type="caution">
    <text evidence="12">The sequence shown here is derived from an EMBL/GenBank/DDBJ whole genome shotgun (WGS) entry which is preliminary data.</text>
</comment>
<dbReference type="SMART" id="SM00744">
    <property type="entry name" value="RINGv"/>
    <property type="match status" value="1"/>
</dbReference>
<accession>A0AAX6N0B1</accession>
<evidence type="ECO:0000256" key="5">
    <source>
        <dbReference type="ARBA" id="ARBA00022833"/>
    </source>
</evidence>
<feature type="domain" description="RING-type" evidence="11">
    <location>
        <begin position="39"/>
        <end position="90"/>
    </location>
</feature>
<dbReference type="InterPro" id="IPR013083">
    <property type="entry name" value="Znf_RING/FYVE/PHD"/>
</dbReference>
<dbReference type="GO" id="GO:0016020">
    <property type="term" value="C:membrane"/>
    <property type="evidence" value="ECO:0007669"/>
    <property type="project" value="UniProtKB-SubCell"/>
</dbReference>
<keyword evidence="3" id="KW-0479">Metal-binding</keyword>
<sequence>MASTPAQTPPLETPNDDSEPRIQHLLTSPSDPPPNTHRCFICLVDEPEDALPADWSTPCTCTLEGHHECLMAWITDLENQSKEVKCPICKAPIIVTGRWDLAIYLNNYVNNTFSKWSPQILFGFVASGALVSSSIYGLKAIDLFAGPEATMEFLFGSEDRVLFGLIRYPLRVTDRTRMPPINLVNFAILPFIAPGLVLNRIPLEGVGLFPTSVLYATFVALINHADDYFTWPPSPQRALAIYPAIRSTYFQLHSTISKNLEKRWEAKASKQPVPIPAREEQVIGRNFFDFDFDMAIVDDEEAIRRQQGNRRNRVAQGKSLENFLAGSLLFPGVCYGMGEILRFVLPSRFVTRPASGFPTGLLQERWGRSLVGGCLFVVLKDVFFLWVKYRRIMNRSSRTIKNAENRNRRR</sequence>
<evidence type="ECO:0000256" key="1">
    <source>
        <dbReference type="ARBA" id="ARBA00004141"/>
    </source>
</evidence>
<evidence type="ECO:0000256" key="7">
    <source>
        <dbReference type="ARBA" id="ARBA00023136"/>
    </source>
</evidence>
<feature type="transmembrane region" description="Helical" evidence="10">
    <location>
        <begin position="365"/>
        <end position="387"/>
    </location>
</feature>
<evidence type="ECO:0000256" key="8">
    <source>
        <dbReference type="PROSITE-ProRule" id="PRU00175"/>
    </source>
</evidence>
<comment type="subcellular location">
    <subcellularLocation>
        <location evidence="1">Membrane</location>
        <topology evidence="1">Multi-pass membrane protein</topology>
    </subcellularLocation>
</comment>
<keyword evidence="13" id="KW-1185">Reference proteome</keyword>
<dbReference type="InterPro" id="IPR011016">
    <property type="entry name" value="Znf_RING-CH"/>
</dbReference>
<feature type="region of interest" description="Disordered" evidence="9">
    <location>
        <begin position="1"/>
        <end position="31"/>
    </location>
</feature>
<dbReference type="PROSITE" id="PS50089">
    <property type="entry name" value="ZF_RING_2"/>
    <property type="match status" value="1"/>
</dbReference>
<dbReference type="InterPro" id="IPR001841">
    <property type="entry name" value="Znf_RING"/>
</dbReference>
<dbReference type="Proteomes" id="UP001369815">
    <property type="component" value="Unassembled WGS sequence"/>
</dbReference>
<dbReference type="PANTHER" id="PTHR46283">
    <property type="entry name" value="E3 UBIQUITIN-PROTEIN LIGASE MARCH5"/>
    <property type="match status" value="1"/>
</dbReference>
<evidence type="ECO:0000256" key="9">
    <source>
        <dbReference type="SAM" id="MobiDB-lite"/>
    </source>
</evidence>
<feature type="transmembrane region" description="Helical" evidence="10">
    <location>
        <begin position="181"/>
        <end position="201"/>
    </location>
</feature>
<organism evidence="12 13">
    <name type="scientific">Daldinia eschscholtzii</name>
    <dbReference type="NCBI Taxonomy" id="292717"/>
    <lineage>
        <taxon>Eukaryota</taxon>
        <taxon>Fungi</taxon>
        <taxon>Dikarya</taxon>
        <taxon>Ascomycota</taxon>
        <taxon>Pezizomycotina</taxon>
        <taxon>Sordariomycetes</taxon>
        <taxon>Xylariomycetidae</taxon>
        <taxon>Xylariales</taxon>
        <taxon>Hypoxylaceae</taxon>
        <taxon>Daldinia</taxon>
    </lineage>
</organism>
<protein>
    <recommendedName>
        <fullName evidence="11">RING-type domain-containing protein</fullName>
    </recommendedName>
</protein>
<evidence type="ECO:0000256" key="3">
    <source>
        <dbReference type="ARBA" id="ARBA00022723"/>
    </source>
</evidence>
<evidence type="ECO:0000256" key="4">
    <source>
        <dbReference type="ARBA" id="ARBA00022771"/>
    </source>
</evidence>
<keyword evidence="5" id="KW-0862">Zinc</keyword>